<protein>
    <submittedName>
        <fullName evidence="3">MD-2-related lipid-recognition domain-containing protein</fullName>
    </submittedName>
</protein>
<dbReference type="AlphaFoldDB" id="A0A914H5N5"/>
<feature type="chain" id="PRO_5037041671" evidence="1">
    <location>
        <begin position="23"/>
        <end position="295"/>
    </location>
</feature>
<name>A0A914H5N5_GLORO</name>
<evidence type="ECO:0000313" key="3">
    <source>
        <dbReference type="WBParaSite" id="Gr19_v10_g13904.t1"/>
    </source>
</evidence>
<proteinExistence type="predicted"/>
<reference evidence="3" key="1">
    <citation type="submission" date="2022-11" db="UniProtKB">
        <authorList>
            <consortium name="WormBaseParasite"/>
        </authorList>
    </citation>
    <scope>IDENTIFICATION</scope>
</reference>
<accession>A0A914H5N5</accession>
<dbReference type="WBParaSite" id="Gr19_v10_g13904.t1">
    <property type="protein sequence ID" value="Gr19_v10_g13904.t1"/>
    <property type="gene ID" value="Gr19_v10_g13904"/>
</dbReference>
<sequence>MASAFVLQCARLLLLIVGGCGGTAPFTSRCCPMEDLFSLEHFACAKVDSQLGYLTIPKDNQIRIDSSELKGQGLPVTVLQMNAEDNKIKMTVVAGPFCRSKFSTVSYEYLRYGYGTKCEVGNEEHKVSPNHQPTKCPDAGGCKEFSFSCSIDKIGRIWAFPGAIVFNVSAGSFPQSVNEHCHGWRAYIDDARLLLDDPIDNPMGKRVRVPIALIDVTHSRCKVGKQNKVSANHQPNECPDANECKEFSFSCQFPMSTLPGAFVFKVEMFPFREAYKKCQWRAYIDDAFLLMDNSI</sequence>
<evidence type="ECO:0000313" key="2">
    <source>
        <dbReference type="Proteomes" id="UP000887572"/>
    </source>
</evidence>
<evidence type="ECO:0000256" key="1">
    <source>
        <dbReference type="SAM" id="SignalP"/>
    </source>
</evidence>
<keyword evidence="1" id="KW-0732">Signal</keyword>
<keyword evidence="2" id="KW-1185">Reference proteome</keyword>
<dbReference type="Proteomes" id="UP000887572">
    <property type="component" value="Unplaced"/>
</dbReference>
<organism evidence="2 3">
    <name type="scientific">Globodera rostochiensis</name>
    <name type="common">Golden nematode worm</name>
    <name type="synonym">Heterodera rostochiensis</name>
    <dbReference type="NCBI Taxonomy" id="31243"/>
    <lineage>
        <taxon>Eukaryota</taxon>
        <taxon>Metazoa</taxon>
        <taxon>Ecdysozoa</taxon>
        <taxon>Nematoda</taxon>
        <taxon>Chromadorea</taxon>
        <taxon>Rhabditida</taxon>
        <taxon>Tylenchina</taxon>
        <taxon>Tylenchomorpha</taxon>
        <taxon>Tylenchoidea</taxon>
        <taxon>Heteroderidae</taxon>
        <taxon>Heteroderinae</taxon>
        <taxon>Globodera</taxon>
    </lineage>
</organism>
<feature type="signal peptide" evidence="1">
    <location>
        <begin position="1"/>
        <end position="22"/>
    </location>
</feature>